<dbReference type="InterPro" id="IPR013236">
    <property type="entry name" value="Mga_PRD_dom"/>
</dbReference>
<protein>
    <submittedName>
        <fullName evidence="6">Capsule synthesis positive regulator AcpA</fullName>
    </submittedName>
</protein>
<evidence type="ECO:0000313" key="7">
    <source>
        <dbReference type="Proteomes" id="UP000033405"/>
    </source>
</evidence>
<evidence type="ECO:0000259" key="4">
    <source>
        <dbReference type="Pfam" id="PF08270"/>
    </source>
</evidence>
<dbReference type="Proteomes" id="UP000033405">
    <property type="component" value="Unassembled WGS sequence"/>
</dbReference>
<dbReference type="AlphaFoldDB" id="A0A0F3HNY7"/>
<dbReference type="SUPFAM" id="SSF46785">
    <property type="entry name" value="Winged helix' DNA-binding domain"/>
    <property type="match status" value="1"/>
</dbReference>
<dbReference type="InterPro" id="IPR050661">
    <property type="entry name" value="BglG_antiterminators"/>
</dbReference>
<dbReference type="InterPro" id="IPR036388">
    <property type="entry name" value="WH-like_DNA-bd_sf"/>
</dbReference>
<dbReference type="Gene3D" id="1.10.10.10">
    <property type="entry name" value="Winged helix-like DNA-binding domain superfamily/Winged helix DNA-binding domain"/>
    <property type="match status" value="1"/>
</dbReference>
<organism evidence="6 7">
    <name type="scientific">Streptococcus infantis</name>
    <dbReference type="NCBI Taxonomy" id="68892"/>
    <lineage>
        <taxon>Bacteria</taxon>
        <taxon>Bacillati</taxon>
        <taxon>Bacillota</taxon>
        <taxon>Bacilli</taxon>
        <taxon>Lactobacillales</taxon>
        <taxon>Streptococcaceae</taxon>
        <taxon>Streptococcus</taxon>
    </lineage>
</organism>
<sequence>MRTLLTQKEQRQLRILEYLFENPSWIHLDPLAEALDINTRIIKSDIKEMRDVLSCFEIQSSTAGIRLANNGNLGIERIYRHVLQNSSNFQVLKAFFLLEAPFTYEHLAQTLDVSLPALRKKVAEINSVLQNNYRFKLKVTPISIIGDERDIRFFFAQYFHEAYGYFKWPFIDSKEDIEGFVRFFLDITGFPANYANLFQIETLVAVNLHRFRIGATIQTAGDSSSVLPLYDQLSEFKNQLEPLAKGLNIEINRDTLDQLFYSYTQEGIFFTVEEFLDARSVDKQVNRSYHAARDVLDNLTREFGVQFSNTDELVWHLHNTALLERQEINSESIISHNKSYALNKIKKFFPEFYEASVFEMMRYKSSLGQKEHAYAVVHLVYTLFTHASDLMEQLLEAHSNIRVLVLSEFDFAHPHALISLYTFYTSKNIQFETWDKETLDVDEIMNAGYDAILTNFDIDGLKHPNLINIGRMSNLQVINQLNTISIGKL</sequence>
<feature type="domain" description="M protein trans-acting positive regulator (MGA) PRD" evidence="4">
    <location>
        <begin position="173"/>
        <end position="390"/>
    </location>
</feature>
<dbReference type="Pfam" id="PF08280">
    <property type="entry name" value="HTH_Mga"/>
    <property type="match status" value="1"/>
</dbReference>
<dbReference type="InterPro" id="IPR036390">
    <property type="entry name" value="WH_DNA-bd_sf"/>
</dbReference>
<dbReference type="PATRIC" id="fig|28037.218.peg.339"/>
<evidence type="ECO:0000313" key="6">
    <source>
        <dbReference type="EMBL" id="KJU94688.1"/>
    </source>
</evidence>
<proteinExistence type="predicted"/>
<dbReference type="PANTHER" id="PTHR30185:SF18">
    <property type="entry name" value="TRANSCRIPTIONAL REGULATOR MTLR"/>
    <property type="match status" value="1"/>
</dbReference>
<reference evidence="6 7" key="1">
    <citation type="submission" date="2015-02" db="EMBL/GenBank/DDBJ databases">
        <title>Evolution of amylase-binding proteins of oral streptococcal species.</title>
        <authorList>
            <person name="Haase E.M."/>
        </authorList>
    </citation>
    <scope>NUCLEOTIDE SEQUENCE [LARGE SCALE GENOMIC DNA]</scope>
    <source>
        <strain evidence="6 7">UC6950A</strain>
    </source>
</reference>
<keyword evidence="2" id="KW-0804">Transcription</keyword>
<dbReference type="InterPro" id="IPR013199">
    <property type="entry name" value="HTH_Mga_DNA-bd_dom"/>
</dbReference>
<feature type="domain" description="Mga helix-turn-helix" evidence="3">
    <location>
        <begin position="73"/>
        <end position="159"/>
    </location>
</feature>
<evidence type="ECO:0000256" key="2">
    <source>
        <dbReference type="ARBA" id="ARBA00023163"/>
    </source>
</evidence>
<evidence type="ECO:0000259" key="5">
    <source>
        <dbReference type="Pfam" id="PF08280"/>
    </source>
</evidence>
<feature type="domain" description="M protein trans-acting positive regulator (MGA) HTH" evidence="5">
    <location>
        <begin position="7"/>
        <end position="54"/>
    </location>
</feature>
<evidence type="ECO:0000256" key="1">
    <source>
        <dbReference type="ARBA" id="ARBA00023015"/>
    </source>
</evidence>
<evidence type="ECO:0000259" key="3">
    <source>
        <dbReference type="Pfam" id="PF05043"/>
    </source>
</evidence>
<name>A0A0F3HNY7_9STRE</name>
<keyword evidence="1" id="KW-0805">Transcription regulation</keyword>
<dbReference type="InterPro" id="IPR007737">
    <property type="entry name" value="Mga_HTH"/>
</dbReference>
<dbReference type="EMBL" id="JYOV01000005">
    <property type="protein sequence ID" value="KJU94688.1"/>
    <property type="molecule type" value="Genomic_DNA"/>
</dbReference>
<comment type="caution">
    <text evidence="6">The sequence shown here is derived from an EMBL/GenBank/DDBJ whole genome shotgun (WGS) entry which is preliminary data.</text>
</comment>
<dbReference type="Pfam" id="PF05043">
    <property type="entry name" value="Mga"/>
    <property type="match status" value="1"/>
</dbReference>
<dbReference type="Pfam" id="PF08270">
    <property type="entry name" value="PRD_Mga"/>
    <property type="match status" value="1"/>
</dbReference>
<dbReference type="RefSeq" id="WP_045762641.1">
    <property type="nucleotide sequence ID" value="NZ_JYOV01000005.1"/>
</dbReference>
<accession>A0A0F3HNY7</accession>
<dbReference type="PANTHER" id="PTHR30185">
    <property type="entry name" value="CRYPTIC BETA-GLUCOSIDE BGL OPERON ANTITERMINATOR"/>
    <property type="match status" value="1"/>
</dbReference>
<gene>
    <name evidence="6" type="primary">acpA</name>
    <name evidence="6" type="ORF">TZ96_00348</name>
</gene>